<dbReference type="PIR" id="T28245">
    <property type="entry name" value="T28245"/>
</dbReference>
<reference evidence="1 2" key="1">
    <citation type="journal article" date="1999" name="J. Virol.">
        <title>The genome of Melanoplus sanguinipes entomopoxvirus.</title>
        <authorList>
            <person name="Afonso C.L."/>
            <person name="Tulman E.R."/>
            <person name="Lu Z."/>
            <person name="Oma E."/>
            <person name="Kutish G.F."/>
            <person name="Rock D.L."/>
        </authorList>
    </citation>
    <scope>NUCLEOTIDE SEQUENCE [LARGE SCALE GENOMIC DNA]</scope>
    <source>
        <strain evidence="1">Tucson</strain>
    </source>
</reference>
<dbReference type="Proteomes" id="UP000172353">
    <property type="component" value="Segment"/>
</dbReference>
<dbReference type="EMBL" id="AF063866">
    <property type="protein sequence ID" value="AAC97637.1"/>
    <property type="molecule type" value="Genomic_DNA"/>
</dbReference>
<dbReference type="RefSeq" id="NP_048155.1">
    <property type="nucleotide sequence ID" value="NC_001993.1"/>
</dbReference>
<dbReference type="KEGG" id="vg:1449900"/>
<organismHost>
    <name type="scientific">Melanoplus sanguinipes</name>
    <name type="common">Migratory grasshopper</name>
    <dbReference type="NCBI Taxonomy" id="65742"/>
</organismHost>
<proteinExistence type="predicted"/>
<keyword evidence="2" id="KW-1185">Reference proteome</keyword>
<protein>
    <submittedName>
        <fullName evidence="1">Uncharacterized protein</fullName>
    </submittedName>
</protein>
<accession>Q9YW08</accession>
<evidence type="ECO:0000313" key="1">
    <source>
        <dbReference type="EMBL" id="AAC97637.1"/>
    </source>
</evidence>
<sequence>MYEQVKEFIKLNNITLSESYLNQLNVDINKIYYVIISCEEIKDKSLYDENTLIIYNDDSISEYIINKLFEIIIQYDHIKILGNCTNINLTDKKKLKCYYIKKDKNKKLDDFIKLYKAILILKN</sequence>
<evidence type="ECO:0000313" key="2">
    <source>
        <dbReference type="Proteomes" id="UP000172353"/>
    </source>
</evidence>
<dbReference type="GeneID" id="1449900"/>
<gene>
    <name evidence="1" type="primary">MSV084</name>
</gene>
<organism evidence="1 2">
    <name type="scientific">Melanoplus sanguinipes entomopoxvirus</name>
    <name type="common">MsEPV</name>
    <dbReference type="NCBI Taxonomy" id="83191"/>
    <lineage>
        <taxon>Viruses</taxon>
        <taxon>Varidnaviria</taxon>
        <taxon>Bamfordvirae</taxon>
        <taxon>Nucleocytoviricota</taxon>
        <taxon>Pokkesviricetes</taxon>
        <taxon>Chitovirales</taxon>
        <taxon>Poxviridae</taxon>
        <taxon>Entomopoxvirinae</taxon>
        <taxon>Deltaentomopoxvirus</taxon>
        <taxon>Deltaentomopoxvirus msanguinipes</taxon>
    </lineage>
</organism>
<name>Q9YW08_MSEPV</name>